<dbReference type="InterPro" id="IPR032808">
    <property type="entry name" value="DoxX"/>
</dbReference>
<feature type="transmembrane region" description="Helical" evidence="5">
    <location>
        <begin position="7"/>
        <end position="25"/>
    </location>
</feature>
<organism evidence="6 7">
    <name type="scientific">Shiella aurantiaca</name>
    <dbReference type="NCBI Taxonomy" id="3058365"/>
    <lineage>
        <taxon>Bacteria</taxon>
        <taxon>Pseudomonadati</taxon>
        <taxon>Bacteroidota</taxon>
        <taxon>Cytophagia</taxon>
        <taxon>Cytophagales</taxon>
        <taxon>Shiellaceae</taxon>
        <taxon>Shiella</taxon>
    </lineage>
</organism>
<keyword evidence="4 5" id="KW-0472">Membrane</keyword>
<reference evidence="6" key="1">
    <citation type="submission" date="2023-06" db="EMBL/GenBank/DDBJ databases">
        <title>Cytophagales bacterium Strain LB-30, isolated from soil.</title>
        <authorList>
            <person name="Liu B."/>
        </authorList>
    </citation>
    <scope>NUCLEOTIDE SEQUENCE</scope>
    <source>
        <strain evidence="6">LB-30</strain>
    </source>
</reference>
<evidence type="ECO:0000256" key="5">
    <source>
        <dbReference type="SAM" id="Phobius"/>
    </source>
</evidence>
<protein>
    <submittedName>
        <fullName evidence="6">DoxX family protein</fullName>
    </submittedName>
</protein>
<name>A0ABT8F8B5_9BACT</name>
<feature type="transmembrane region" description="Helical" evidence="5">
    <location>
        <begin position="73"/>
        <end position="92"/>
    </location>
</feature>
<evidence type="ECO:0000313" key="6">
    <source>
        <dbReference type="EMBL" id="MDN4166484.1"/>
    </source>
</evidence>
<dbReference type="Proteomes" id="UP001168552">
    <property type="component" value="Unassembled WGS sequence"/>
</dbReference>
<evidence type="ECO:0000313" key="7">
    <source>
        <dbReference type="Proteomes" id="UP001168552"/>
    </source>
</evidence>
<accession>A0ABT8F8B5</accession>
<feature type="transmembrane region" description="Helical" evidence="5">
    <location>
        <begin position="98"/>
        <end position="116"/>
    </location>
</feature>
<evidence type="ECO:0000256" key="2">
    <source>
        <dbReference type="ARBA" id="ARBA00022692"/>
    </source>
</evidence>
<keyword evidence="7" id="KW-1185">Reference proteome</keyword>
<evidence type="ECO:0000256" key="1">
    <source>
        <dbReference type="ARBA" id="ARBA00004141"/>
    </source>
</evidence>
<comment type="caution">
    <text evidence="6">The sequence shown here is derived from an EMBL/GenBank/DDBJ whole genome shotgun (WGS) entry which is preliminary data.</text>
</comment>
<evidence type="ECO:0000256" key="4">
    <source>
        <dbReference type="ARBA" id="ARBA00023136"/>
    </source>
</evidence>
<gene>
    <name evidence="6" type="ORF">QWY31_13320</name>
</gene>
<dbReference type="PIRSF" id="PIRSF030066">
    <property type="entry name" value="UCP030066"/>
    <property type="match status" value="1"/>
</dbReference>
<keyword evidence="3 5" id="KW-1133">Transmembrane helix</keyword>
<evidence type="ECO:0000256" key="3">
    <source>
        <dbReference type="ARBA" id="ARBA00022989"/>
    </source>
</evidence>
<sequence>MKNLNIYYWFSTVLVLFFMLPGSIMNIMQTPDWVAVFNELGYPTYLLPFLGVAKLAGCIVLVLPWFKRLKDWAYAGIFFDLVGAVYSVLMVSGFDPNMSLMFVAIAAVLVSYWLWLKKSGQI</sequence>
<comment type="subcellular location">
    <subcellularLocation>
        <location evidence="1">Membrane</location>
        <topology evidence="1">Multi-pass membrane protein</topology>
    </subcellularLocation>
</comment>
<dbReference type="RefSeq" id="WP_320005022.1">
    <property type="nucleotide sequence ID" value="NZ_JAUHJS010000007.1"/>
</dbReference>
<feature type="transmembrane region" description="Helical" evidence="5">
    <location>
        <begin position="45"/>
        <end position="66"/>
    </location>
</feature>
<dbReference type="EMBL" id="JAUHJS010000007">
    <property type="protein sequence ID" value="MDN4166484.1"/>
    <property type="molecule type" value="Genomic_DNA"/>
</dbReference>
<dbReference type="Pfam" id="PF13564">
    <property type="entry name" value="DoxX_2"/>
    <property type="match status" value="1"/>
</dbReference>
<proteinExistence type="predicted"/>
<dbReference type="InterPro" id="IPR016944">
    <property type="entry name" value="UCP030066"/>
</dbReference>
<keyword evidence="2 5" id="KW-0812">Transmembrane</keyword>